<keyword evidence="4" id="KW-0675">Receptor</keyword>
<evidence type="ECO:0000313" key="5">
    <source>
        <dbReference type="Proteomes" id="UP001139000"/>
    </source>
</evidence>
<dbReference type="Gene3D" id="2.170.130.10">
    <property type="entry name" value="TonB-dependent receptor, plug domain"/>
    <property type="match status" value="1"/>
</dbReference>
<organism evidence="4 5">
    <name type="scientific">Dyadobacter chenwenxiniae</name>
    <dbReference type="NCBI Taxonomy" id="2906456"/>
    <lineage>
        <taxon>Bacteria</taxon>
        <taxon>Pseudomonadati</taxon>
        <taxon>Bacteroidota</taxon>
        <taxon>Cytophagia</taxon>
        <taxon>Cytophagales</taxon>
        <taxon>Spirosomataceae</taxon>
        <taxon>Dyadobacter</taxon>
    </lineage>
</organism>
<gene>
    <name evidence="4" type="ORF">LXM26_22655</name>
</gene>
<feature type="transmembrane region" description="Helical" evidence="2">
    <location>
        <begin position="258"/>
        <end position="278"/>
    </location>
</feature>
<feature type="transmembrane region" description="Helical" evidence="2">
    <location>
        <begin position="175"/>
        <end position="195"/>
    </location>
</feature>
<comment type="similarity">
    <text evidence="1">Belongs to the TonB-dependent receptor family.</text>
</comment>
<feature type="transmembrane region" description="Helical" evidence="2">
    <location>
        <begin position="36"/>
        <end position="53"/>
    </location>
</feature>
<dbReference type="PROSITE" id="PS52016">
    <property type="entry name" value="TONB_DEPENDENT_REC_3"/>
    <property type="match status" value="1"/>
</dbReference>
<feature type="domain" description="TonB-dependent receptor plug" evidence="3">
    <location>
        <begin position="380"/>
        <end position="447"/>
    </location>
</feature>
<evidence type="ECO:0000313" key="4">
    <source>
        <dbReference type="EMBL" id="MCF0064335.1"/>
    </source>
</evidence>
<accession>A0A9X1PNE5</accession>
<dbReference type="GO" id="GO:0009279">
    <property type="term" value="C:cell outer membrane"/>
    <property type="evidence" value="ECO:0007669"/>
    <property type="project" value="UniProtKB-SubCell"/>
</dbReference>
<dbReference type="EMBL" id="JAJTTC010000007">
    <property type="protein sequence ID" value="MCF0064335.1"/>
    <property type="molecule type" value="Genomic_DNA"/>
</dbReference>
<dbReference type="Proteomes" id="UP001139000">
    <property type="component" value="Unassembled WGS sequence"/>
</dbReference>
<keyword evidence="2" id="KW-1133">Transmembrane helix</keyword>
<keyword evidence="1" id="KW-1134">Transmembrane beta strand</keyword>
<keyword evidence="1" id="KW-0813">Transport</keyword>
<dbReference type="InterPro" id="IPR039426">
    <property type="entry name" value="TonB-dep_rcpt-like"/>
</dbReference>
<dbReference type="RefSeq" id="WP_234657270.1">
    <property type="nucleotide sequence ID" value="NZ_CP094997.1"/>
</dbReference>
<comment type="caution">
    <text evidence="4">The sequence shown here is derived from an EMBL/GenBank/DDBJ whole genome shotgun (WGS) entry which is preliminary data.</text>
</comment>
<dbReference type="InterPro" id="IPR012910">
    <property type="entry name" value="Plug_dom"/>
</dbReference>
<keyword evidence="1 2" id="KW-0472">Membrane</keyword>
<evidence type="ECO:0000259" key="3">
    <source>
        <dbReference type="Pfam" id="PF07715"/>
    </source>
</evidence>
<dbReference type="AlphaFoldDB" id="A0A9X1PNE5"/>
<evidence type="ECO:0000256" key="1">
    <source>
        <dbReference type="PROSITE-ProRule" id="PRU01360"/>
    </source>
</evidence>
<dbReference type="InterPro" id="IPR037066">
    <property type="entry name" value="Plug_dom_sf"/>
</dbReference>
<dbReference type="Pfam" id="PF07715">
    <property type="entry name" value="Plug"/>
    <property type="match status" value="1"/>
</dbReference>
<name>A0A9X1PNE5_9BACT</name>
<dbReference type="SUPFAM" id="SSF56935">
    <property type="entry name" value="Porins"/>
    <property type="match status" value="1"/>
</dbReference>
<feature type="transmembrane region" description="Helical" evidence="2">
    <location>
        <begin position="6"/>
        <end position="24"/>
    </location>
</feature>
<protein>
    <submittedName>
        <fullName evidence="4">TonB-dependent receptor plug domain-containing protein</fullName>
    </submittedName>
</protein>
<evidence type="ECO:0000256" key="2">
    <source>
        <dbReference type="SAM" id="Phobius"/>
    </source>
</evidence>
<keyword evidence="1 2" id="KW-0812">Transmembrane</keyword>
<sequence>METLLYFAKVNLYWVLFYLTYRLLLCNHTFFHWNRIYLIGSLLIAFLLPLVTFPEAIVTSQPAIYAAASLPYMAATEPVSLLSDWISMLMSLLAVGSLYLLSVFTKSIRAVFRMIKQHDVLDMDRLQLVLLPHNDVGSFSFFKWLVMNRRDYEQNFQPILRHESVHIHQMHSLDILFIELLKIAFWLNPVLWFYKRSLQEVHEYLADEHAPDRDGYARFLVAYAFNAPAAALTNHFFNGPLLKSRIKMIYKNRNAEWLRSKYFIVLPLVCIVLVTTAARERIIESIEKITPAAVGAMIVEQEKLADLEAVNLPIKHSKVEKAASKSIKSAKTKKFNASFASSKSLTSLMPDTLPESSTKKATFSNYRYAANIGPIAKMDSFPKIGATITIRGYNGPGSNALIIVDGAKQERRGSMGYNQIKPDQIESISVLKNQSAIDVYGDEGKEGVIIIKTKK</sequence>
<proteinExistence type="inferred from homology"/>
<comment type="subcellular location">
    <subcellularLocation>
        <location evidence="1">Cell outer membrane</location>
        <topology evidence="1">Multi-pass membrane protein</topology>
    </subcellularLocation>
</comment>
<keyword evidence="1" id="KW-0998">Cell outer membrane</keyword>
<feature type="transmembrane region" description="Helical" evidence="2">
    <location>
        <begin position="215"/>
        <end position="237"/>
    </location>
</feature>
<keyword evidence="5" id="KW-1185">Reference proteome</keyword>
<reference evidence="4" key="1">
    <citation type="submission" date="2021-12" db="EMBL/GenBank/DDBJ databases">
        <title>Novel species in genus Dyadobacter.</title>
        <authorList>
            <person name="Ma C."/>
        </authorList>
    </citation>
    <scope>NUCLEOTIDE SEQUENCE</scope>
    <source>
        <strain evidence="4">LJ419</strain>
    </source>
</reference>
<feature type="transmembrane region" description="Helical" evidence="2">
    <location>
        <begin position="85"/>
        <end position="104"/>
    </location>
</feature>